<dbReference type="EMBL" id="CGIG01000001">
    <property type="protein sequence ID" value="CPR13829.1"/>
    <property type="molecule type" value="Genomic_DNA"/>
</dbReference>
<dbReference type="AlphaFoldDB" id="A0A0G4JPH2"/>
<gene>
    <name evidence="1" type="ORF">BN1221_00233c</name>
</gene>
<dbReference type="Proteomes" id="UP000044377">
    <property type="component" value="Unassembled WGS sequence"/>
</dbReference>
<keyword evidence="2" id="KW-1185">Reference proteome</keyword>
<sequence>MFYRFRRFCLALAPSLEKRMSKNDKFDKFVVLDKFEKFLLR</sequence>
<evidence type="ECO:0000313" key="1">
    <source>
        <dbReference type="EMBL" id="CPR13829.1"/>
    </source>
</evidence>
<organism evidence="1 2">
    <name type="scientific">Brenneria goodwinii</name>
    <dbReference type="NCBI Taxonomy" id="1109412"/>
    <lineage>
        <taxon>Bacteria</taxon>
        <taxon>Pseudomonadati</taxon>
        <taxon>Pseudomonadota</taxon>
        <taxon>Gammaproteobacteria</taxon>
        <taxon>Enterobacterales</taxon>
        <taxon>Pectobacteriaceae</taxon>
        <taxon>Brenneria</taxon>
    </lineage>
</organism>
<name>A0A0G4JPH2_9GAMM</name>
<reference evidence="2" key="1">
    <citation type="submission" date="2015-01" db="EMBL/GenBank/DDBJ databases">
        <authorList>
            <person name="Paterson Steve"/>
        </authorList>
    </citation>
    <scope>NUCLEOTIDE SEQUENCE [LARGE SCALE GENOMIC DNA]</scope>
    <source>
        <strain evidence="2">OBR1</strain>
    </source>
</reference>
<dbReference type="STRING" id="1109412.BN1221_00233c"/>
<accession>A0A0G4JPH2</accession>
<proteinExistence type="predicted"/>
<protein>
    <submittedName>
        <fullName evidence="1">Uncharacterized protein</fullName>
    </submittedName>
</protein>
<evidence type="ECO:0000313" key="2">
    <source>
        <dbReference type="Proteomes" id="UP000044377"/>
    </source>
</evidence>